<sequence>MRPGCDFWTPEPVFLGQDVYAIGGGPSLRGFDFGRLRGRRVIACNAAGYSLPWADVLLFHDNSFFETNRPLIDGWPGLAVTASRAAKAASDRLLRVELVERPDFTVGQPVLKLGASSGHTAVSLAIAMGARRVVLLGYDMRKVDGVTHWHDRYTVADDPYSGVFRDGWRGFNVAALAVGVEVLNATPGSALDEFRRVNIDDILRKPTCRP</sequence>
<dbReference type="Proteomes" id="UP001596166">
    <property type="component" value="Unassembled WGS sequence"/>
</dbReference>
<comment type="caution">
    <text evidence="1">The sequence shown here is derived from an EMBL/GenBank/DDBJ whole genome shotgun (WGS) entry which is preliminary data.</text>
</comment>
<keyword evidence="2" id="KW-1185">Reference proteome</keyword>
<protein>
    <submittedName>
        <fullName evidence="1">Uncharacterized protein</fullName>
    </submittedName>
</protein>
<reference evidence="2" key="1">
    <citation type="journal article" date="2019" name="Int. J. Syst. Evol. Microbiol.">
        <title>The Global Catalogue of Microorganisms (GCM) 10K type strain sequencing project: providing services to taxonomists for standard genome sequencing and annotation.</title>
        <authorList>
            <consortium name="The Broad Institute Genomics Platform"/>
            <consortium name="The Broad Institute Genome Sequencing Center for Infectious Disease"/>
            <person name="Wu L."/>
            <person name="Ma J."/>
        </authorList>
    </citation>
    <scope>NUCLEOTIDE SEQUENCE [LARGE SCALE GENOMIC DNA]</scope>
    <source>
        <strain evidence="2">CCUG 58760</strain>
    </source>
</reference>
<evidence type="ECO:0000313" key="2">
    <source>
        <dbReference type="Proteomes" id="UP001596166"/>
    </source>
</evidence>
<accession>A0ABW0G0C9</accession>
<dbReference type="EMBL" id="JBHSLC010000002">
    <property type="protein sequence ID" value="MFC5353552.1"/>
    <property type="molecule type" value="Genomic_DNA"/>
</dbReference>
<name>A0ABW0G0C9_9PROT</name>
<gene>
    <name evidence="1" type="ORF">ACFPMG_00905</name>
</gene>
<organism evidence="1 2">
    <name type="scientific">Azospirillum himalayense</name>
    <dbReference type="NCBI Taxonomy" id="654847"/>
    <lineage>
        <taxon>Bacteria</taxon>
        <taxon>Pseudomonadati</taxon>
        <taxon>Pseudomonadota</taxon>
        <taxon>Alphaproteobacteria</taxon>
        <taxon>Rhodospirillales</taxon>
        <taxon>Azospirillaceae</taxon>
        <taxon>Azospirillum</taxon>
    </lineage>
</organism>
<evidence type="ECO:0000313" key="1">
    <source>
        <dbReference type="EMBL" id="MFC5353552.1"/>
    </source>
</evidence>
<proteinExistence type="predicted"/>